<sequence>MKVTADTNILVRAVTEDDEVQSPLAQRLLAEATLVAMPVTALCEFAWVLNRGYGFSRADVARTIRTLIAGDNVEVDIGAVEAGLAMLDSGGDFGDGVIAHEGAWIGGEIFASFDRNAIELLEGQGRVVLLPA</sequence>
<organism evidence="2 3">
    <name type="scientific">Sphingomonas lycopersici</name>
    <dbReference type="NCBI Taxonomy" id="2951807"/>
    <lineage>
        <taxon>Bacteria</taxon>
        <taxon>Pseudomonadati</taxon>
        <taxon>Pseudomonadota</taxon>
        <taxon>Alphaproteobacteria</taxon>
        <taxon>Sphingomonadales</taxon>
        <taxon>Sphingomonadaceae</taxon>
        <taxon>Sphingomonas</taxon>
    </lineage>
</organism>
<evidence type="ECO:0000313" key="2">
    <source>
        <dbReference type="EMBL" id="MCW6536055.1"/>
    </source>
</evidence>
<dbReference type="Gene3D" id="3.40.50.1010">
    <property type="entry name" value="5'-nuclease"/>
    <property type="match status" value="1"/>
</dbReference>
<gene>
    <name evidence="2" type="ORF">NEE01_14835</name>
</gene>
<dbReference type="SUPFAM" id="SSF88723">
    <property type="entry name" value="PIN domain-like"/>
    <property type="match status" value="1"/>
</dbReference>
<reference evidence="2" key="1">
    <citation type="submission" date="2022-06" db="EMBL/GenBank/DDBJ databases">
        <title>Sphingomonas sp. nov. isolated from rhizosphere soil of tomato.</title>
        <authorList>
            <person name="Dong H."/>
            <person name="Gao R."/>
        </authorList>
    </citation>
    <scope>NUCLEOTIDE SEQUENCE</scope>
    <source>
        <strain evidence="2">MMSM24</strain>
    </source>
</reference>
<dbReference type="RefSeq" id="WP_265269473.1">
    <property type="nucleotide sequence ID" value="NZ_JANFAV010000010.1"/>
</dbReference>
<dbReference type="EMBL" id="JANFAV010000010">
    <property type="protein sequence ID" value="MCW6536055.1"/>
    <property type="molecule type" value="Genomic_DNA"/>
</dbReference>
<dbReference type="PANTHER" id="PTHR39664">
    <property type="match status" value="1"/>
</dbReference>
<dbReference type="CDD" id="cd18683">
    <property type="entry name" value="PIN_VapC-like"/>
    <property type="match status" value="1"/>
</dbReference>
<dbReference type="PANTHER" id="PTHR39664:SF2">
    <property type="entry name" value="NUCLEIC ACID-BINDING PROTEIN, CONTAINING PIN DOMAIN-RELATED"/>
    <property type="match status" value="1"/>
</dbReference>
<proteinExistence type="predicted"/>
<feature type="domain" description="PIN" evidence="1">
    <location>
        <begin position="6"/>
        <end position="116"/>
    </location>
</feature>
<keyword evidence="3" id="KW-1185">Reference proteome</keyword>
<accession>A0AA41Z8Q0</accession>
<protein>
    <submittedName>
        <fullName evidence="2">Type II toxin-antitoxin system VapC family toxin</fullName>
    </submittedName>
</protein>
<evidence type="ECO:0000313" key="3">
    <source>
        <dbReference type="Proteomes" id="UP001165565"/>
    </source>
</evidence>
<dbReference type="Pfam" id="PF01850">
    <property type="entry name" value="PIN"/>
    <property type="match status" value="1"/>
</dbReference>
<evidence type="ECO:0000259" key="1">
    <source>
        <dbReference type="Pfam" id="PF01850"/>
    </source>
</evidence>
<name>A0AA41Z8Q0_9SPHN</name>
<dbReference type="InterPro" id="IPR002716">
    <property type="entry name" value="PIN_dom"/>
</dbReference>
<dbReference type="Proteomes" id="UP001165565">
    <property type="component" value="Unassembled WGS sequence"/>
</dbReference>
<dbReference type="AlphaFoldDB" id="A0AA41Z8Q0"/>
<dbReference type="InterPro" id="IPR029060">
    <property type="entry name" value="PIN-like_dom_sf"/>
</dbReference>
<comment type="caution">
    <text evidence="2">The sequence shown here is derived from an EMBL/GenBank/DDBJ whole genome shotgun (WGS) entry which is preliminary data.</text>
</comment>